<evidence type="ECO:0000313" key="3">
    <source>
        <dbReference type="EMBL" id="KAG1894768.1"/>
    </source>
</evidence>
<evidence type="ECO:0000256" key="1">
    <source>
        <dbReference type="SAM" id="SignalP"/>
    </source>
</evidence>
<proteinExistence type="predicted"/>
<dbReference type="Gene3D" id="3.10.350.10">
    <property type="entry name" value="LysM domain"/>
    <property type="match status" value="1"/>
</dbReference>
<reference evidence="3" key="1">
    <citation type="journal article" date="2020" name="New Phytol.">
        <title>Comparative genomics reveals dynamic genome evolution in host specialist ectomycorrhizal fungi.</title>
        <authorList>
            <person name="Lofgren L.A."/>
            <person name="Nguyen N.H."/>
            <person name="Vilgalys R."/>
            <person name="Ruytinx J."/>
            <person name="Liao H.L."/>
            <person name="Branco S."/>
            <person name="Kuo A."/>
            <person name="LaButti K."/>
            <person name="Lipzen A."/>
            <person name="Andreopoulos W."/>
            <person name="Pangilinan J."/>
            <person name="Riley R."/>
            <person name="Hundley H."/>
            <person name="Na H."/>
            <person name="Barry K."/>
            <person name="Grigoriev I.V."/>
            <person name="Stajich J.E."/>
            <person name="Kennedy P.G."/>
        </authorList>
    </citation>
    <scope>NUCLEOTIDE SEQUENCE</scope>
    <source>
        <strain evidence="3">FC203</strain>
    </source>
</reference>
<dbReference type="Proteomes" id="UP001195769">
    <property type="component" value="Unassembled WGS sequence"/>
</dbReference>
<evidence type="ECO:0000259" key="2">
    <source>
        <dbReference type="Pfam" id="PF01476"/>
    </source>
</evidence>
<keyword evidence="1" id="KW-0732">Signal</keyword>
<dbReference type="EMBL" id="JABBWK010000075">
    <property type="protein sequence ID" value="KAG1894768.1"/>
    <property type="molecule type" value="Genomic_DNA"/>
</dbReference>
<dbReference type="CDD" id="cd00118">
    <property type="entry name" value="LysM"/>
    <property type="match status" value="1"/>
</dbReference>
<keyword evidence="4" id="KW-1185">Reference proteome</keyword>
<feature type="signal peptide" evidence="1">
    <location>
        <begin position="1"/>
        <end position="22"/>
    </location>
</feature>
<gene>
    <name evidence="3" type="ORF">F5891DRAFT_1175932</name>
</gene>
<organism evidence="3 4">
    <name type="scientific">Suillus fuscotomentosus</name>
    <dbReference type="NCBI Taxonomy" id="1912939"/>
    <lineage>
        <taxon>Eukaryota</taxon>
        <taxon>Fungi</taxon>
        <taxon>Dikarya</taxon>
        <taxon>Basidiomycota</taxon>
        <taxon>Agaricomycotina</taxon>
        <taxon>Agaricomycetes</taxon>
        <taxon>Agaricomycetidae</taxon>
        <taxon>Boletales</taxon>
        <taxon>Suillineae</taxon>
        <taxon>Suillaceae</taxon>
        <taxon>Suillus</taxon>
    </lineage>
</organism>
<evidence type="ECO:0000313" key="4">
    <source>
        <dbReference type="Proteomes" id="UP001195769"/>
    </source>
</evidence>
<feature type="chain" id="PRO_5042239884" description="LysM domain-containing protein" evidence="1">
    <location>
        <begin position="23"/>
        <end position="155"/>
    </location>
</feature>
<comment type="caution">
    <text evidence="3">The sequence shown here is derived from an EMBL/GenBank/DDBJ whole genome shotgun (WGS) entry which is preliminary data.</text>
</comment>
<protein>
    <recommendedName>
        <fullName evidence="2">LysM domain-containing protein</fullName>
    </recommendedName>
</protein>
<dbReference type="InterPro" id="IPR018392">
    <property type="entry name" value="LysM"/>
</dbReference>
<dbReference type="InterPro" id="IPR036779">
    <property type="entry name" value="LysM_dom_sf"/>
</dbReference>
<dbReference type="GeneID" id="64660041"/>
<accession>A0AAD4DY41</accession>
<sequence>MHASFFAARLVVLAAIALVVSAQSLLPENCDRSVTLAAVNSKVIDRGCDNLAIGEVLCLGIKGQDCKVTQVLKGGETCHDIAKAAGITEKTLLANNPNLGSDCSKYTGELERLTDLAYGLIAQLSGGPITVKLVLSQSARDCAMFIYPVPQQIVF</sequence>
<dbReference type="Pfam" id="PF01476">
    <property type="entry name" value="LysM"/>
    <property type="match status" value="1"/>
</dbReference>
<dbReference type="AlphaFoldDB" id="A0AAD4DY41"/>
<dbReference type="RefSeq" id="XP_041220344.1">
    <property type="nucleotide sequence ID" value="XM_041365743.1"/>
</dbReference>
<name>A0AAD4DY41_9AGAM</name>
<feature type="domain" description="LysM" evidence="2">
    <location>
        <begin position="75"/>
        <end position="102"/>
    </location>
</feature>